<evidence type="ECO:0000313" key="3">
    <source>
        <dbReference type="Proteomes" id="UP000501812"/>
    </source>
</evidence>
<dbReference type="Gene3D" id="3.40.50.1820">
    <property type="entry name" value="alpha/beta hydrolase"/>
    <property type="match status" value="1"/>
</dbReference>
<keyword evidence="1" id="KW-0732">Signal</keyword>
<feature type="signal peptide" evidence="1">
    <location>
        <begin position="1"/>
        <end position="28"/>
    </location>
</feature>
<dbReference type="KEGG" id="luo:HHL09_11135"/>
<dbReference type="Proteomes" id="UP000501812">
    <property type="component" value="Chromosome"/>
</dbReference>
<dbReference type="SUPFAM" id="SSF53474">
    <property type="entry name" value="alpha/beta-Hydrolases"/>
    <property type="match status" value="2"/>
</dbReference>
<dbReference type="EMBL" id="CP051774">
    <property type="protein sequence ID" value="QJE96315.1"/>
    <property type="molecule type" value="Genomic_DNA"/>
</dbReference>
<keyword evidence="2" id="KW-0378">Hydrolase</keyword>
<proteinExistence type="predicted"/>
<protein>
    <submittedName>
        <fullName evidence="2">Alpha/beta hydrolase</fullName>
    </submittedName>
</protein>
<feature type="chain" id="PRO_5032437273" evidence="1">
    <location>
        <begin position="29"/>
        <end position="509"/>
    </location>
</feature>
<dbReference type="GO" id="GO:0016787">
    <property type="term" value="F:hydrolase activity"/>
    <property type="evidence" value="ECO:0007669"/>
    <property type="project" value="UniProtKB-KW"/>
</dbReference>
<reference evidence="2 3" key="1">
    <citation type="submission" date="2020-04" db="EMBL/GenBank/DDBJ databases">
        <title>Luteolibacter sp. G-1-1-1 isolated from soil.</title>
        <authorList>
            <person name="Dahal R.H."/>
        </authorList>
    </citation>
    <scope>NUCLEOTIDE SEQUENCE [LARGE SCALE GENOMIC DNA]</scope>
    <source>
        <strain evidence="2 3">G-1-1-1</strain>
    </source>
</reference>
<name>A0A858RHX5_9BACT</name>
<evidence type="ECO:0000313" key="2">
    <source>
        <dbReference type="EMBL" id="QJE96315.1"/>
    </source>
</evidence>
<dbReference type="RefSeq" id="WP_169454716.1">
    <property type="nucleotide sequence ID" value="NZ_CP051774.1"/>
</dbReference>
<organism evidence="2 3">
    <name type="scientific">Luteolibacter luteus</name>
    <dbReference type="NCBI Taxonomy" id="2728835"/>
    <lineage>
        <taxon>Bacteria</taxon>
        <taxon>Pseudomonadati</taxon>
        <taxon>Verrucomicrobiota</taxon>
        <taxon>Verrucomicrobiia</taxon>
        <taxon>Verrucomicrobiales</taxon>
        <taxon>Verrucomicrobiaceae</taxon>
        <taxon>Luteolibacter</taxon>
    </lineage>
</organism>
<dbReference type="AlphaFoldDB" id="A0A858RHX5"/>
<accession>A0A858RHX5</accession>
<evidence type="ECO:0000256" key="1">
    <source>
        <dbReference type="SAM" id="SignalP"/>
    </source>
</evidence>
<gene>
    <name evidence="2" type="ORF">HHL09_11135</name>
</gene>
<dbReference type="InterPro" id="IPR029058">
    <property type="entry name" value="AB_hydrolase_fold"/>
</dbReference>
<sequence>MRTRVPALAALLFTFAVALPALPIAAQAAEVAAFNGGTSTWHDGFVRYDFIMNVETLEISPFKAPAGENFAVRDPKPGTRRCVVIAPKKAAPGNPWSWQGCYWDHEPQTEVELLRRGFHIAYISANAELRPGKEWDKWYEFLTTEHGLSPKPAFIGMSRGGEYSYTWATANPTKVSCIYADNPGGNAQMIAGLGGLAENDVPLLHVCGSMDPLLGRFSNLIETIYQQMGGRISVILKDGAGHHPHSLRDPKPIADFIEQSVQARSTATPAFAGEKSRRSSFYGNDMSYAFSETEGTSITSRGARFTGCYDRYAFELPEVEGAVNVIVPKKAAAGTPWVFRAGVVERDATVDLALLAKGYHIVTGPISYNKDGADLKHWNAVYKHLTGHGFSAKPVMEGAGRAAGEAYAWAIANPDKVSGIYAENPVLQSFMSEEPLLENLAPLATAKVPLIHVCGSLDPALEDQTRAVEKRYTALGGKITVILQEGIAHYPLSPRDPHAAVEAITGSQK</sequence>
<keyword evidence="3" id="KW-1185">Reference proteome</keyword>